<feature type="transmembrane region" description="Helical" evidence="5">
    <location>
        <begin position="212"/>
        <end position="230"/>
    </location>
</feature>
<feature type="transmembrane region" description="Helical" evidence="5">
    <location>
        <begin position="318"/>
        <end position="344"/>
    </location>
</feature>
<dbReference type="PANTHER" id="PTHR37422">
    <property type="entry name" value="TEICHURONIC ACID BIOSYNTHESIS PROTEIN TUAE"/>
    <property type="match status" value="1"/>
</dbReference>
<feature type="transmembrane region" description="Helical" evidence="5">
    <location>
        <begin position="57"/>
        <end position="78"/>
    </location>
</feature>
<feature type="transmembrane region" description="Helical" evidence="5">
    <location>
        <begin position="237"/>
        <end position="258"/>
    </location>
</feature>
<dbReference type="AlphaFoldDB" id="A0A430B4D5"/>
<evidence type="ECO:0000256" key="5">
    <source>
        <dbReference type="SAM" id="Phobius"/>
    </source>
</evidence>
<dbReference type="Pfam" id="PF04932">
    <property type="entry name" value="Wzy_C"/>
    <property type="match status" value="1"/>
</dbReference>
<proteinExistence type="predicted"/>
<evidence type="ECO:0000313" key="7">
    <source>
        <dbReference type="EMBL" id="RSU15062.1"/>
    </source>
</evidence>
<feature type="transmembrane region" description="Helical" evidence="5">
    <location>
        <begin position="189"/>
        <end position="206"/>
    </location>
</feature>
<keyword evidence="3 5" id="KW-1133">Transmembrane helix</keyword>
<evidence type="ECO:0000256" key="3">
    <source>
        <dbReference type="ARBA" id="ARBA00022989"/>
    </source>
</evidence>
<feature type="transmembrane region" description="Helical" evidence="5">
    <location>
        <begin position="12"/>
        <end position="45"/>
    </location>
</feature>
<keyword evidence="2 5" id="KW-0812">Transmembrane</keyword>
<dbReference type="GO" id="GO:0016020">
    <property type="term" value="C:membrane"/>
    <property type="evidence" value="ECO:0007669"/>
    <property type="project" value="UniProtKB-SubCell"/>
</dbReference>
<dbReference type="RefSeq" id="WP_126806610.1">
    <property type="nucleotide sequence ID" value="NZ_NGKA01000002.1"/>
</dbReference>
<evidence type="ECO:0000313" key="8">
    <source>
        <dbReference type="Proteomes" id="UP000287605"/>
    </source>
</evidence>
<comment type="caution">
    <text evidence="7">The sequence shown here is derived from an EMBL/GenBank/DDBJ whole genome shotgun (WGS) entry which is preliminary data.</text>
</comment>
<evidence type="ECO:0000256" key="4">
    <source>
        <dbReference type="ARBA" id="ARBA00023136"/>
    </source>
</evidence>
<feature type="transmembrane region" description="Helical" evidence="5">
    <location>
        <begin position="356"/>
        <end position="377"/>
    </location>
</feature>
<feature type="transmembrane region" description="Helical" evidence="5">
    <location>
        <begin position="157"/>
        <end position="182"/>
    </location>
</feature>
<evidence type="ECO:0000256" key="1">
    <source>
        <dbReference type="ARBA" id="ARBA00004141"/>
    </source>
</evidence>
<sequence>MTNTSFIKKYETTIFLLIFLILVTPTVLQPVKLVFILICVLLLFLSRKEIKYKVSRSVIGWFALYTLVNTMSILKGTLGNTSVLFQLLPSYVIWPLLYLILFVIPKVSINLEKVTTLALYVILGLFMYTFASHFIDLPFTGFISEFFPFVIEETSDFLAYFTPSISSLIFLVPFLLTIVYFGDTSDKKATIKKYVLLLLSLFIVFLTGRRALIGTIMIAIFLCILIDGIWIKKRNMLKIIVGIGIAVLVAFGLLLIFFPNSRILNIDASLIVQGDELRSLQFDALIDGWKQKPFFGHGYGVNTETIVRSQDVPGMYELTYVALLFQTGLVGFLSLMFLYGWLIYKLFRLSILERNFVNLAFTIGLTSVMIANATNPYIQSFDGMWFLFYGLMLVDRYNLNEKDKE</sequence>
<organism evidence="7 8">
    <name type="scientific">Vagococcus elongatus</name>
    <dbReference type="NCBI Taxonomy" id="180344"/>
    <lineage>
        <taxon>Bacteria</taxon>
        <taxon>Bacillati</taxon>
        <taxon>Bacillota</taxon>
        <taxon>Bacilli</taxon>
        <taxon>Lactobacillales</taxon>
        <taxon>Enterococcaceae</taxon>
        <taxon>Vagococcus</taxon>
    </lineage>
</organism>
<dbReference type="PANTHER" id="PTHR37422:SF13">
    <property type="entry name" value="LIPOPOLYSACCHARIDE BIOSYNTHESIS PROTEIN PA4999-RELATED"/>
    <property type="match status" value="1"/>
</dbReference>
<gene>
    <name evidence="7" type="ORF">CBF29_01615</name>
</gene>
<feature type="domain" description="O-antigen ligase-related" evidence="6">
    <location>
        <begin position="196"/>
        <end position="335"/>
    </location>
</feature>
<name>A0A430B4D5_9ENTE</name>
<feature type="transmembrane region" description="Helical" evidence="5">
    <location>
        <begin position="84"/>
        <end position="105"/>
    </location>
</feature>
<reference evidence="7 8" key="1">
    <citation type="submission" date="2017-05" db="EMBL/GenBank/DDBJ databases">
        <title>Vagococcus spp. assemblies.</title>
        <authorList>
            <person name="Gulvik C.A."/>
        </authorList>
    </citation>
    <scope>NUCLEOTIDE SEQUENCE [LARGE SCALE GENOMIC DNA]</scope>
    <source>
        <strain evidence="7 8">CCUG 51432</strain>
    </source>
</reference>
<dbReference type="InterPro" id="IPR051533">
    <property type="entry name" value="WaaL-like"/>
</dbReference>
<feature type="transmembrane region" description="Helical" evidence="5">
    <location>
        <begin position="117"/>
        <end position="137"/>
    </location>
</feature>
<dbReference type="Proteomes" id="UP000287605">
    <property type="component" value="Unassembled WGS sequence"/>
</dbReference>
<evidence type="ECO:0000256" key="2">
    <source>
        <dbReference type="ARBA" id="ARBA00022692"/>
    </source>
</evidence>
<accession>A0A430B4D5</accession>
<dbReference type="InterPro" id="IPR007016">
    <property type="entry name" value="O-antigen_ligase-rel_domated"/>
</dbReference>
<comment type="subcellular location">
    <subcellularLocation>
        <location evidence="1">Membrane</location>
        <topology evidence="1">Multi-pass membrane protein</topology>
    </subcellularLocation>
</comment>
<evidence type="ECO:0000259" key="6">
    <source>
        <dbReference type="Pfam" id="PF04932"/>
    </source>
</evidence>
<keyword evidence="4 5" id="KW-0472">Membrane</keyword>
<dbReference type="OrthoDB" id="2026041at2"/>
<keyword evidence="8" id="KW-1185">Reference proteome</keyword>
<protein>
    <recommendedName>
        <fullName evidence="6">O-antigen ligase-related domain-containing protein</fullName>
    </recommendedName>
</protein>
<dbReference type="EMBL" id="NGKA01000002">
    <property type="protein sequence ID" value="RSU15062.1"/>
    <property type="molecule type" value="Genomic_DNA"/>
</dbReference>